<dbReference type="RefSeq" id="WP_322633471.1">
    <property type="nucleotide sequence ID" value="NZ_WIAO01000033.1"/>
</dbReference>
<keyword evidence="2" id="KW-1185">Reference proteome</keyword>
<reference evidence="1 2" key="1">
    <citation type="submission" date="2019-10" db="EMBL/GenBank/DDBJ databases">
        <title>Glycomyces albidus sp. nov., a novel actinomycete isolated from rhizosphere soil of wheat (Triticum aestivum L.).</title>
        <authorList>
            <person name="Qian L."/>
        </authorList>
    </citation>
    <scope>NUCLEOTIDE SEQUENCE [LARGE SCALE GENOMIC DNA]</scope>
    <source>
        <strain evidence="1 2">NEAU-7082</strain>
    </source>
</reference>
<proteinExistence type="predicted"/>
<dbReference type="Gene3D" id="3.40.50.300">
    <property type="entry name" value="P-loop containing nucleotide triphosphate hydrolases"/>
    <property type="match status" value="1"/>
</dbReference>
<dbReference type="Pfam" id="PF13671">
    <property type="entry name" value="AAA_33"/>
    <property type="match status" value="1"/>
</dbReference>
<dbReference type="InterPro" id="IPR027417">
    <property type="entry name" value="P-loop_NTPase"/>
</dbReference>
<gene>
    <name evidence="1" type="ORF">GFD30_21005</name>
</gene>
<sequence>MPRLILLNGAPAVGKSTLACRYAEDHPLALVLDLDRLRRMLGRWRDDPSAAGIRIRSIALAAAREHLAAGYDVVVPQLVGRVEFIERLASAAAESGARFDEVFLLDGVESIVHRFAERTRAAADPADAEAHELLAGGDDALRDWHSLIDRLAAERPHAIAIDSVPGDIEATYRTLRAALGPDAD</sequence>
<organism evidence="1 2">
    <name type="scientific">Glycomyces albidus</name>
    <dbReference type="NCBI Taxonomy" id="2656774"/>
    <lineage>
        <taxon>Bacteria</taxon>
        <taxon>Bacillati</taxon>
        <taxon>Actinomycetota</taxon>
        <taxon>Actinomycetes</taxon>
        <taxon>Glycomycetales</taxon>
        <taxon>Glycomycetaceae</taxon>
        <taxon>Glycomyces</taxon>
    </lineage>
</organism>
<dbReference type="EMBL" id="WIAO01000033">
    <property type="protein sequence ID" value="MQM28022.1"/>
    <property type="molecule type" value="Genomic_DNA"/>
</dbReference>
<accession>A0A6L5GE90</accession>
<comment type="caution">
    <text evidence="1">The sequence shown here is derived from an EMBL/GenBank/DDBJ whole genome shotgun (WGS) entry which is preliminary data.</text>
</comment>
<name>A0A6L5GE90_9ACTN</name>
<dbReference type="AlphaFoldDB" id="A0A6L5GE90"/>
<dbReference type="SUPFAM" id="SSF52540">
    <property type="entry name" value="P-loop containing nucleoside triphosphate hydrolases"/>
    <property type="match status" value="1"/>
</dbReference>
<protein>
    <submittedName>
        <fullName evidence="1">AAA family ATPase</fullName>
    </submittedName>
</protein>
<dbReference type="Proteomes" id="UP000477750">
    <property type="component" value="Unassembled WGS sequence"/>
</dbReference>
<evidence type="ECO:0000313" key="1">
    <source>
        <dbReference type="EMBL" id="MQM28022.1"/>
    </source>
</evidence>
<evidence type="ECO:0000313" key="2">
    <source>
        <dbReference type="Proteomes" id="UP000477750"/>
    </source>
</evidence>